<dbReference type="PROSITE" id="PS50330">
    <property type="entry name" value="UIM"/>
    <property type="match status" value="3"/>
</dbReference>
<evidence type="ECO:0000256" key="3">
    <source>
        <dbReference type="ARBA" id="ARBA00044341"/>
    </source>
</evidence>
<keyword evidence="2" id="KW-0647">Proteasome</keyword>
<dbReference type="InterPro" id="IPR036465">
    <property type="entry name" value="vWFA_dom_sf"/>
</dbReference>
<reference evidence="7 8" key="1">
    <citation type="submission" date="2017-08" db="EMBL/GenBank/DDBJ databases">
        <title>Acidophilic green algal genome provides insights into adaptation to an acidic environment.</title>
        <authorList>
            <person name="Hirooka S."/>
            <person name="Hirose Y."/>
            <person name="Kanesaki Y."/>
            <person name="Higuchi S."/>
            <person name="Fujiwara T."/>
            <person name="Onuma R."/>
            <person name="Era A."/>
            <person name="Ohbayashi R."/>
            <person name="Uzuka A."/>
            <person name="Nozaki H."/>
            <person name="Yoshikawa H."/>
            <person name="Miyagishima S.Y."/>
        </authorList>
    </citation>
    <scope>NUCLEOTIDE SEQUENCE [LARGE SCALE GENOMIC DNA]</scope>
    <source>
        <strain evidence="7 8">NIES-2499</strain>
    </source>
</reference>
<dbReference type="Pfam" id="PF13519">
    <property type="entry name" value="VWA_2"/>
    <property type="match status" value="1"/>
</dbReference>
<dbReference type="AlphaFoldDB" id="A0A250X0L0"/>
<evidence type="ECO:0000313" key="8">
    <source>
        <dbReference type="Proteomes" id="UP000232323"/>
    </source>
</evidence>
<comment type="similarity">
    <text evidence="1">Belongs to the proteasome subunit S5A family.</text>
</comment>
<dbReference type="FunFam" id="3.40.50.410:FF:000005">
    <property type="entry name" value="26S proteasome non-ATPase regulatory subunit 4"/>
    <property type="match status" value="1"/>
</dbReference>
<dbReference type="SUPFAM" id="SSF53300">
    <property type="entry name" value="vWA-like"/>
    <property type="match status" value="1"/>
</dbReference>
<feature type="region of interest" description="Disordered" evidence="5">
    <location>
        <begin position="334"/>
        <end position="355"/>
    </location>
</feature>
<dbReference type="GO" id="GO:0043161">
    <property type="term" value="P:proteasome-mediated ubiquitin-dependent protein catabolic process"/>
    <property type="evidence" value="ECO:0007669"/>
    <property type="project" value="TreeGrafter"/>
</dbReference>
<feature type="domain" description="VWFA" evidence="6">
    <location>
        <begin position="4"/>
        <end position="186"/>
    </location>
</feature>
<keyword evidence="8" id="KW-1185">Reference proteome</keyword>
<gene>
    <name evidence="7" type="ORF">CEUSTIGMA_g4059.t1</name>
</gene>
<comment type="caution">
    <text evidence="7">The sequence shown here is derived from an EMBL/GenBank/DDBJ whole genome shotgun (WGS) entry which is preliminary data.</text>
</comment>
<accession>A0A250X0L0</accession>
<evidence type="ECO:0000313" key="7">
    <source>
        <dbReference type="EMBL" id="GAX76613.1"/>
    </source>
</evidence>
<dbReference type="PROSITE" id="PS50234">
    <property type="entry name" value="VWFA"/>
    <property type="match status" value="1"/>
</dbReference>
<dbReference type="EMBL" id="BEGY01000018">
    <property type="protein sequence ID" value="GAX76613.1"/>
    <property type="molecule type" value="Genomic_DNA"/>
</dbReference>
<dbReference type="SMART" id="SM00327">
    <property type="entry name" value="VWA"/>
    <property type="match status" value="1"/>
</dbReference>
<organism evidence="7 8">
    <name type="scientific">Chlamydomonas eustigma</name>
    <dbReference type="NCBI Taxonomy" id="1157962"/>
    <lineage>
        <taxon>Eukaryota</taxon>
        <taxon>Viridiplantae</taxon>
        <taxon>Chlorophyta</taxon>
        <taxon>core chlorophytes</taxon>
        <taxon>Chlorophyceae</taxon>
        <taxon>CS clade</taxon>
        <taxon>Chlamydomonadales</taxon>
        <taxon>Chlamydomonadaceae</taxon>
        <taxon>Chlamydomonas</taxon>
    </lineage>
</organism>
<dbReference type="GO" id="GO:0008540">
    <property type="term" value="C:proteasome regulatory particle, base subcomplex"/>
    <property type="evidence" value="ECO:0007669"/>
    <property type="project" value="TreeGrafter"/>
</dbReference>
<dbReference type="Pfam" id="PF02809">
    <property type="entry name" value="UIM"/>
    <property type="match status" value="3"/>
</dbReference>
<dbReference type="PANTHER" id="PTHR10223">
    <property type="entry name" value="26S PROTEASOME NON-ATPASE REGULATORY SUBUNIT 4"/>
    <property type="match status" value="1"/>
</dbReference>
<name>A0A250X0L0_9CHLO</name>
<proteinExistence type="inferred from homology"/>
<evidence type="ECO:0000256" key="5">
    <source>
        <dbReference type="SAM" id="MobiDB-lite"/>
    </source>
</evidence>
<dbReference type="Gene3D" id="3.40.50.410">
    <property type="entry name" value="von Willebrand factor, type A domain"/>
    <property type="match status" value="1"/>
</dbReference>
<dbReference type="OrthoDB" id="1731724at2759"/>
<dbReference type="InterPro" id="IPR002035">
    <property type="entry name" value="VWF_A"/>
</dbReference>
<dbReference type="Gene3D" id="6.10.140.100">
    <property type="match status" value="1"/>
</dbReference>
<feature type="compositionally biased region" description="Low complexity" evidence="5">
    <location>
        <begin position="237"/>
        <end position="266"/>
    </location>
</feature>
<evidence type="ECO:0000259" key="6">
    <source>
        <dbReference type="PROSITE" id="PS50234"/>
    </source>
</evidence>
<dbReference type="Proteomes" id="UP000232323">
    <property type="component" value="Unassembled WGS sequence"/>
</dbReference>
<dbReference type="CDD" id="cd01452">
    <property type="entry name" value="VWA_26S_proteasome_subunit"/>
    <property type="match status" value="1"/>
</dbReference>
<dbReference type="PANTHER" id="PTHR10223:SF0">
    <property type="entry name" value="26S PROTEASOME NON-ATPASE REGULATORY SUBUNIT 4"/>
    <property type="match status" value="1"/>
</dbReference>
<dbReference type="GO" id="GO:0005829">
    <property type="term" value="C:cytosol"/>
    <property type="evidence" value="ECO:0007669"/>
    <property type="project" value="TreeGrafter"/>
</dbReference>
<dbReference type="STRING" id="1157962.A0A250X0L0"/>
<sequence>MLESTIILIDNSEWTRSGDYTPSRFAAQADAVNLLAGAKTQAHPENTVGVLTMAGKTPRVLVTPTPDLGKVLNCMNDVEIESECNYSASIQIGCLALKHRQNKNQRQRIVMFVGSPISEDMETLVKIAKKLKKNSVAVDVISFGCESENEEKLAAFHQAVNSNENSNLVTVPPGPVLSDVLISSPIFQGEGGSAYGFGGSGGAGAEGFEFGVDPNMDADLALALRVSLEEERARQNAAAPAETSAAGGDATGISATPSAAAAAPTTDMELDEDALLQQALAMSMQVDQEEAAATPAGTVPVATPVAPGAPSAAAPADAAMFDVEDEELRLALSLSMQEAEPEPQAKPPSDSSGGK</sequence>
<evidence type="ECO:0000256" key="4">
    <source>
        <dbReference type="ARBA" id="ARBA00071116"/>
    </source>
</evidence>
<evidence type="ECO:0000256" key="2">
    <source>
        <dbReference type="ARBA" id="ARBA00022942"/>
    </source>
</evidence>
<protein>
    <recommendedName>
        <fullName evidence="4">26S proteasome non-ATPase regulatory subunit 4 homolog</fullName>
    </recommendedName>
    <alternativeName>
        <fullName evidence="3">26S proteasome regulatory subunit RPN10</fullName>
    </alternativeName>
</protein>
<dbReference type="GO" id="GO:0031593">
    <property type="term" value="F:polyubiquitin modification-dependent protein binding"/>
    <property type="evidence" value="ECO:0007669"/>
    <property type="project" value="TreeGrafter"/>
</dbReference>
<dbReference type="Gene3D" id="6.10.250.380">
    <property type="match status" value="1"/>
</dbReference>
<dbReference type="InterPro" id="IPR027040">
    <property type="entry name" value="PSMD4"/>
</dbReference>
<dbReference type="SMART" id="SM00726">
    <property type="entry name" value="UIM"/>
    <property type="match status" value="3"/>
</dbReference>
<dbReference type="GO" id="GO:0005634">
    <property type="term" value="C:nucleus"/>
    <property type="evidence" value="ECO:0007669"/>
    <property type="project" value="TreeGrafter"/>
</dbReference>
<evidence type="ECO:0000256" key="1">
    <source>
        <dbReference type="ARBA" id="ARBA00005574"/>
    </source>
</evidence>
<feature type="region of interest" description="Disordered" evidence="5">
    <location>
        <begin position="233"/>
        <end position="267"/>
    </location>
</feature>
<dbReference type="InterPro" id="IPR003903">
    <property type="entry name" value="UIM_dom"/>
</dbReference>